<proteinExistence type="predicted"/>
<evidence type="ECO:0000313" key="2">
    <source>
        <dbReference type="Proteomes" id="UP000013909"/>
    </source>
</evidence>
<dbReference type="AlphaFoldDB" id="R7ZZ40"/>
<gene>
    <name evidence="1" type="ORF">ADIS_0157</name>
</gene>
<organism evidence="1 2">
    <name type="scientific">Lunatimonas lonarensis</name>
    <dbReference type="NCBI Taxonomy" id="1232681"/>
    <lineage>
        <taxon>Bacteria</taxon>
        <taxon>Pseudomonadati</taxon>
        <taxon>Bacteroidota</taxon>
        <taxon>Cytophagia</taxon>
        <taxon>Cytophagales</taxon>
        <taxon>Cyclobacteriaceae</taxon>
    </lineage>
</organism>
<protein>
    <submittedName>
        <fullName evidence="1">Uncharacterized protein</fullName>
    </submittedName>
</protein>
<reference evidence="1 2" key="1">
    <citation type="submission" date="2013-02" db="EMBL/GenBank/DDBJ databases">
        <title>A novel strain isolated from Lonar lake, Maharashtra, India.</title>
        <authorList>
            <person name="Singh A."/>
        </authorList>
    </citation>
    <scope>NUCLEOTIDE SEQUENCE [LARGE SCALE GENOMIC DNA]</scope>
    <source>
        <strain evidence="1 2">AK24</strain>
    </source>
</reference>
<evidence type="ECO:0000313" key="1">
    <source>
        <dbReference type="EMBL" id="EON79355.1"/>
    </source>
</evidence>
<comment type="caution">
    <text evidence="1">The sequence shown here is derived from an EMBL/GenBank/DDBJ whole genome shotgun (WGS) entry which is preliminary data.</text>
</comment>
<keyword evidence="2" id="KW-1185">Reference proteome</keyword>
<dbReference type="EMBL" id="AQHR01000007">
    <property type="protein sequence ID" value="EON79355.1"/>
    <property type="molecule type" value="Genomic_DNA"/>
</dbReference>
<sequence length="54" mass="6114">MANVLSPCTAFDPELFKEQYKISAQFFNLIVFLHRCLVGFSAEFYLLPPLCSGP</sequence>
<name>R7ZZ40_9BACT</name>
<accession>R7ZZ40</accession>
<dbReference type="Proteomes" id="UP000013909">
    <property type="component" value="Unassembled WGS sequence"/>
</dbReference>